<reference evidence="2 3" key="1">
    <citation type="submission" date="2018-05" db="EMBL/GenBank/DDBJ databases">
        <title>Micromonospora from Atacama Desert.</title>
        <authorList>
            <person name="Carro L."/>
            <person name="Goodfellow M."/>
            <person name="Klenk H.-P."/>
        </authorList>
    </citation>
    <scope>NUCLEOTIDE SEQUENCE [LARGE SCALE GENOMIC DNA]</scope>
    <source>
        <strain evidence="2 3">LB32</strain>
    </source>
</reference>
<sequence>MVSTAEACPVQTWICTSPDPPCTTCTPVPPGRSTAVLGGEEIGDDGGYGPARLLDVETVRVVAIALGMLDVDASRDRFRPRRPQGRRHSFRRMGQRR</sequence>
<dbReference type="Gene3D" id="3.40.1760.10">
    <property type="entry name" value="YfbM-like super family"/>
    <property type="match status" value="1"/>
</dbReference>
<dbReference type="SUPFAM" id="SSF111069">
    <property type="entry name" value="Hypothetical protein yfbM"/>
    <property type="match status" value="1"/>
</dbReference>
<name>A0A3N9XAR0_9ACTN</name>
<gene>
    <name evidence="2" type="ORF">DLJ58_12110</name>
</gene>
<accession>A0A3N9XAR0</accession>
<evidence type="ECO:0000256" key="1">
    <source>
        <dbReference type="SAM" id="MobiDB-lite"/>
    </source>
</evidence>
<protein>
    <submittedName>
        <fullName evidence="2">Uncharacterized protein</fullName>
    </submittedName>
</protein>
<dbReference type="InterPro" id="IPR035944">
    <property type="entry name" value="YfbM-like_sf"/>
</dbReference>
<evidence type="ECO:0000313" key="2">
    <source>
        <dbReference type="EMBL" id="RQX10234.1"/>
    </source>
</evidence>
<feature type="region of interest" description="Disordered" evidence="1">
    <location>
        <begin position="73"/>
        <end position="97"/>
    </location>
</feature>
<dbReference type="EMBL" id="QGSY01000159">
    <property type="protein sequence ID" value="RQX10234.1"/>
    <property type="molecule type" value="Genomic_DNA"/>
</dbReference>
<dbReference type="InterPro" id="IPR015068">
    <property type="entry name" value="DUF1877"/>
</dbReference>
<feature type="compositionally biased region" description="Basic residues" evidence="1">
    <location>
        <begin position="78"/>
        <end position="97"/>
    </location>
</feature>
<dbReference type="Pfam" id="PF08974">
    <property type="entry name" value="DUF1877"/>
    <property type="match status" value="1"/>
</dbReference>
<dbReference type="AlphaFoldDB" id="A0A3N9XAR0"/>
<evidence type="ECO:0000313" key="3">
    <source>
        <dbReference type="Proteomes" id="UP000266889"/>
    </source>
</evidence>
<organism evidence="2 3">
    <name type="scientific">Micromonospora arida</name>
    <dbReference type="NCBI Taxonomy" id="2203715"/>
    <lineage>
        <taxon>Bacteria</taxon>
        <taxon>Bacillati</taxon>
        <taxon>Actinomycetota</taxon>
        <taxon>Actinomycetes</taxon>
        <taxon>Micromonosporales</taxon>
        <taxon>Micromonosporaceae</taxon>
        <taxon>Micromonospora</taxon>
    </lineage>
</organism>
<dbReference type="Proteomes" id="UP000266889">
    <property type="component" value="Unassembled WGS sequence"/>
</dbReference>
<proteinExistence type="predicted"/>
<keyword evidence="3" id="KW-1185">Reference proteome</keyword>
<dbReference type="RefSeq" id="WP_124855862.1">
    <property type="nucleotide sequence ID" value="NZ_JBEXYX010000016.1"/>
</dbReference>
<comment type="caution">
    <text evidence="2">The sequence shown here is derived from an EMBL/GenBank/DDBJ whole genome shotgun (WGS) entry which is preliminary data.</text>
</comment>